<sequence length="192" mass="21226">MRDTMNNKLTRILLTLILSGAICLTLFAGSAAAEDEVHFALVDPKVAANEYWTNILLTTAPHNNTTDVVWITGSGDTLLEAWADAANNSGYTYGIGGNSSYPYQLSSINGPFTNYEGWGNNDSEGGYVWWKTYVSDGGNLSTWNISYSQTGIDLKDHSASEFPYFAFVWGTWCTWPNPWGMGTNFTVLPRDY</sequence>
<evidence type="ECO:0000313" key="2">
    <source>
        <dbReference type="Proteomes" id="UP000002487"/>
    </source>
</evidence>
<dbReference type="PhylomeDB" id="Q8TKP4"/>
<gene>
    <name evidence="1" type="ordered locus">MA_3356</name>
</gene>
<accession>Q8TKP4</accession>
<dbReference type="HOGENOM" id="CLU_1248277_0_0_2"/>
<proteinExistence type="predicted"/>
<dbReference type="EMBL" id="AE010299">
    <property type="protein sequence ID" value="AAM06725.1"/>
    <property type="molecule type" value="Genomic_DNA"/>
</dbReference>
<name>Q8TKP4_METAC</name>
<organism evidence="1 2">
    <name type="scientific">Methanosarcina acetivorans (strain ATCC 35395 / DSM 2834 / JCM 12185 / C2A)</name>
    <dbReference type="NCBI Taxonomy" id="188937"/>
    <lineage>
        <taxon>Archaea</taxon>
        <taxon>Methanobacteriati</taxon>
        <taxon>Methanobacteriota</taxon>
        <taxon>Stenosarchaea group</taxon>
        <taxon>Methanomicrobia</taxon>
        <taxon>Methanosarcinales</taxon>
        <taxon>Methanosarcinaceae</taxon>
        <taxon>Methanosarcina</taxon>
    </lineage>
</organism>
<dbReference type="KEGG" id="mac:MA_3356"/>
<keyword evidence="2" id="KW-1185">Reference proteome</keyword>
<dbReference type="AlphaFoldDB" id="Q8TKP4"/>
<reference evidence="1 2" key="1">
    <citation type="journal article" date="2002" name="Genome Res.">
        <title>The genome of Methanosarcina acetivorans reveals extensive metabolic and physiological diversity.</title>
        <authorList>
            <person name="Galagan J.E."/>
            <person name="Nusbaum C."/>
            <person name="Roy A."/>
            <person name="Endrizzi M.G."/>
            <person name="Macdonald P."/>
            <person name="FitzHugh W."/>
            <person name="Calvo S."/>
            <person name="Engels R."/>
            <person name="Smirnov S."/>
            <person name="Atnoor D."/>
            <person name="Brown A."/>
            <person name="Allen N."/>
            <person name="Naylor J."/>
            <person name="Stange-Thomann N."/>
            <person name="DeArellano K."/>
            <person name="Johnson R."/>
            <person name="Linton L."/>
            <person name="McEwan P."/>
            <person name="McKernan K."/>
            <person name="Talamas J."/>
            <person name="Tirrell A."/>
            <person name="Ye W."/>
            <person name="Zimmer A."/>
            <person name="Barber R.D."/>
            <person name="Cann I."/>
            <person name="Graham D.E."/>
            <person name="Grahame D.A."/>
            <person name="Guss A."/>
            <person name="Hedderich R."/>
            <person name="Ingram-Smith C."/>
            <person name="Kuettner C.H."/>
            <person name="Krzycki J.A."/>
            <person name="Leigh J.A."/>
            <person name="Li W."/>
            <person name="Liu J."/>
            <person name="Mukhopadhyay B."/>
            <person name="Reeve J.N."/>
            <person name="Smith K."/>
            <person name="Springer T.A."/>
            <person name="Umayam L.A."/>
            <person name="White O."/>
            <person name="White R.H."/>
            <person name="de Macario E.C."/>
            <person name="Ferry J.G."/>
            <person name="Jarrell K.F."/>
            <person name="Jing H."/>
            <person name="Macario A.J.L."/>
            <person name="Paulsen I."/>
            <person name="Pritchett M."/>
            <person name="Sowers K.R."/>
            <person name="Swanson R.V."/>
            <person name="Zinder S.H."/>
            <person name="Lander E."/>
            <person name="Metcalf W.W."/>
            <person name="Birren B."/>
        </authorList>
    </citation>
    <scope>NUCLEOTIDE SEQUENCE [LARGE SCALE GENOMIC DNA]</scope>
    <source>
        <strain evidence="2">ATCC 35395 / DSM 2834 / JCM 12185 / C2A</strain>
    </source>
</reference>
<dbReference type="EnsemblBacteria" id="AAM06725">
    <property type="protein sequence ID" value="AAM06725"/>
    <property type="gene ID" value="MA_3356"/>
</dbReference>
<protein>
    <submittedName>
        <fullName evidence="1">Uncharacterized protein</fullName>
    </submittedName>
</protein>
<evidence type="ECO:0000313" key="1">
    <source>
        <dbReference type="EMBL" id="AAM06725.1"/>
    </source>
</evidence>
<dbReference type="Proteomes" id="UP000002487">
    <property type="component" value="Chromosome"/>
</dbReference>
<dbReference type="InParanoid" id="Q8TKP4"/>